<reference evidence="1 2" key="1">
    <citation type="submission" date="2024-11" db="EMBL/GenBank/DDBJ databases">
        <title>Chromosome-level genome assembly of the freshwater bivalve Anodonta woodiana.</title>
        <authorList>
            <person name="Chen X."/>
        </authorList>
    </citation>
    <scope>NUCLEOTIDE SEQUENCE [LARGE SCALE GENOMIC DNA]</scope>
    <source>
        <strain evidence="1">MN2024</strain>
        <tissue evidence="1">Gills</tissue>
    </source>
</reference>
<keyword evidence="2" id="KW-1185">Reference proteome</keyword>
<gene>
    <name evidence="1" type="ORF">ACJMK2_023212</name>
</gene>
<dbReference type="EMBL" id="JBJQND010000019">
    <property type="protein sequence ID" value="KAL3831467.1"/>
    <property type="molecule type" value="Genomic_DNA"/>
</dbReference>
<accession>A0ABD3T3I9</accession>
<sequence length="57" mass="6330">MPELISAIIVDNPSIKLIITAVVKFTSVIDMKKIIEVELIQQPKIILAEDDLDVIAK</sequence>
<evidence type="ECO:0000313" key="2">
    <source>
        <dbReference type="Proteomes" id="UP001634394"/>
    </source>
</evidence>
<organism evidence="1 2">
    <name type="scientific">Sinanodonta woodiana</name>
    <name type="common">Chinese pond mussel</name>
    <name type="synonym">Anodonta woodiana</name>
    <dbReference type="NCBI Taxonomy" id="1069815"/>
    <lineage>
        <taxon>Eukaryota</taxon>
        <taxon>Metazoa</taxon>
        <taxon>Spiralia</taxon>
        <taxon>Lophotrochozoa</taxon>
        <taxon>Mollusca</taxon>
        <taxon>Bivalvia</taxon>
        <taxon>Autobranchia</taxon>
        <taxon>Heteroconchia</taxon>
        <taxon>Palaeoheterodonta</taxon>
        <taxon>Unionida</taxon>
        <taxon>Unionoidea</taxon>
        <taxon>Unionidae</taxon>
        <taxon>Unioninae</taxon>
        <taxon>Sinanodonta</taxon>
    </lineage>
</organism>
<dbReference type="Proteomes" id="UP001634394">
    <property type="component" value="Unassembled WGS sequence"/>
</dbReference>
<dbReference type="AlphaFoldDB" id="A0ABD3T3I9"/>
<name>A0ABD3T3I9_SINWO</name>
<comment type="caution">
    <text evidence="1">The sequence shown here is derived from an EMBL/GenBank/DDBJ whole genome shotgun (WGS) entry which is preliminary data.</text>
</comment>
<proteinExistence type="predicted"/>
<feature type="non-terminal residue" evidence="1">
    <location>
        <position position="57"/>
    </location>
</feature>
<evidence type="ECO:0000313" key="1">
    <source>
        <dbReference type="EMBL" id="KAL3831467.1"/>
    </source>
</evidence>
<protein>
    <submittedName>
        <fullName evidence="1">Uncharacterized protein</fullName>
    </submittedName>
</protein>